<gene>
    <name evidence="1" type="ORF">PATL70BA_1442</name>
</gene>
<keyword evidence="2" id="KW-1185">Reference proteome</keyword>
<proteinExistence type="predicted"/>
<evidence type="ECO:0000313" key="2">
    <source>
        <dbReference type="Proteomes" id="UP000279029"/>
    </source>
</evidence>
<protein>
    <submittedName>
        <fullName evidence="1">Uncharacterized protein</fullName>
    </submittedName>
</protein>
<dbReference type="Proteomes" id="UP000279029">
    <property type="component" value="Chromosome"/>
</dbReference>
<name>A0A3P7PTI7_9FIRM</name>
<dbReference type="EMBL" id="LR130778">
    <property type="protein sequence ID" value="VDN47327.1"/>
    <property type="molecule type" value="Genomic_DNA"/>
</dbReference>
<organism evidence="1 2">
    <name type="scientific">Petrocella atlantisensis</name>
    <dbReference type="NCBI Taxonomy" id="2173034"/>
    <lineage>
        <taxon>Bacteria</taxon>
        <taxon>Bacillati</taxon>
        <taxon>Bacillota</taxon>
        <taxon>Clostridia</taxon>
        <taxon>Lachnospirales</taxon>
        <taxon>Vallitaleaceae</taxon>
        <taxon>Petrocella</taxon>
    </lineage>
</organism>
<sequence length="40" mass="4438">MAIDLLSIIYHAKRVTNNVLSKAGGKSNEKSIFKRTCESN</sequence>
<accession>A0A3P7PTI7</accession>
<evidence type="ECO:0000313" key="1">
    <source>
        <dbReference type="EMBL" id="VDN47327.1"/>
    </source>
</evidence>
<dbReference type="KEGG" id="cbar:PATL70BA_1442"/>
<reference evidence="1 2" key="1">
    <citation type="submission" date="2018-09" db="EMBL/GenBank/DDBJ databases">
        <authorList>
            <person name="Postec A."/>
        </authorList>
    </citation>
    <scope>NUCLEOTIDE SEQUENCE [LARGE SCALE GENOMIC DNA]</scope>
    <source>
        <strain evidence="1">70B-A</strain>
    </source>
</reference>
<dbReference type="AlphaFoldDB" id="A0A3P7PTI7"/>